<gene>
    <name evidence="1" type="ORF">C4532_05390</name>
</gene>
<name>A0A419F3A4_9BACT</name>
<proteinExistence type="predicted"/>
<organism evidence="1 2">
    <name type="scientific">Candidatus Abyssobacteria bacterium SURF_17</name>
    <dbReference type="NCBI Taxonomy" id="2093361"/>
    <lineage>
        <taxon>Bacteria</taxon>
        <taxon>Pseudomonadati</taxon>
        <taxon>Candidatus Hydrogenedentota</taxon>
        <taxon>Candidatus Abyssobacteria</taxon>
    </lineage>
</organism>
<dbReference type="Proteomes" id="UP000285961">
    <property type="component" value="Unassembled WGS sequence"/>
</dbReference>
<dbReference type="EMBL" id="QZKI01000039">
    <property type="protein sequence ID" value="RJP72771.1"/>
    <property type="molecule type" value="Genomic_DNA"/>
</dbReference>
<reference evidence="1 2" key="1">
    <citation type="journal article" date="2017" name="ISME J.">
        <title>Energy and carbon metabolisms in a deep terrestrial subsurface fluid microbial community.</title>
        <authorList>
            <person name="Momper L."/>
            <person name="Jungbluth S.P."/>
            <person name="Lee M.D."/>
            <person name="Amend J.P."/>
        </authorList>
    </citation>
    <scope>NUCLEOTIDE SEQUENCE [LARGE SCALE GENOMIC DNA]</scope>
    <source>
        <strain evidence="1">SURF_17</strain>
    </source>
</reference>
<evidence type="ECO:0000313" key="1">
    <source>
        <dbReference type="EMBL" id="RJP72771.1"/>
    </source>
</evidence>
<feature type="non-terminal residue" evidence="1">
    <location>
        <position position="1"/>
    </location>
</feature>
<accession>A0A419F3A4</accession>
<protein>
    <submittedName>
        <fullName evidence="1">Uncharacterized protein</fullName>
    </submittedName>
</protein>
<dbReference type="AlphaFoldDB" id="A0A419F3A4"/>
<sequence>LLGVAGCSEEARAHRGLKKVVHREIGQFNKYHQREVKPNVYESGGRFYRIYHERVDPLSNVRRTNSLDTPYIATLNFTEHVYLTKKHASMKECRTDSHFILSNTTKREIVYAFVNGSWKRKEVY</sequence>
<comment type="caution">
    <text evidence="1">The sequence shown here is derived from an EMBL/GenBank/DDBJ whole genome shotgun (WGS) entry which is preliminary data.</text>
</comment>
<evidence type="ECO:0000313" key="2">
    <source>
        <dbReference type="Proteomes" id="UP000285961"/>
    </source>
</evidence>